<dbReference type="PRINTS" id="PR01798">
    <property type="entry name" value="SCOASYNTHASE"/>
</dbReference>
<dbReference type="NCBIfam" id="TIGR01019">
    <property type="entry name" value="sucCoAalpha"/>
    <property type="match status" value="1"/>
</dbReference>
<dbReference type="PROSITE" id="PS00399">
    <property type="entry name" value="SUCCINYL_COA_LIG_2"/>
    <property type="match status" value="1"/>
</dbReference>
<dbReference type="PANTHER" id="PTHR11117:SF2">
    <property type="entry name" value="SUCCINATE--COA LIGASE [ADP_GDP-FORMING] SUBUNIT ALPHA, MITOCHONDRIAL"/>
    <property type="match status" value="1"/>
</dbReference>
<keyword evidence="3 4" id="KW-0547">Nucleotide-binding</keyword>
<dbReference type="OrthoDB" id="9807196at2"/>
<dbReference type="GO" id="GO:0006099">
    <property type="term" value="P:tricarboxylic acid cycle"/>
    <property type="evidence" value="ECO:0007669"/>
    <property type="project" value="UniProtKB-UniRule"/>
</dbReference>
<dbReference type="UniPathway" id="UPA00223">
    <property type="reaction ID" value="UER00999"/>
</dbReference>
<accession>A0A096AWI7</accession>
<comment type="catalytic activity">
    <reaction evidence="4 7">
        <text>succinate + ATP + CoA = succinyl-CoA + ADP + phosphate</text>
        <dbReference type="Rhea" id="RHEA:17661"/>
        <dbReference type="ChEBI" id="CHEBI:30031"/>
        <dbReference type="ChEBI" id="CHEBI:30616"/>
        <dbReference type="ChEBI" id="CHEBI:43474"/>
        <dbReference type="ChEBI" id="CHEBI:57287"/>
        <dbReference type="ChEBI" id="CHEBI:57292"/>
        <dbReference type="ChEBI" id="CHEBI:456216"/>
        <dbReference type="EC" id="6.2.1.5"/>
    </reaction>
</comment>
<feature type="domain" description="CoA-binding" evidence="8">
    <location>
        <begin position="4"/>
        <end position="100"/>
    </location>
</feature>
<dbReference type="InterPro" id="IPR003781">
    <property type="entry name" value="CoA-bd"/>
</dbReference>
<dbReference type="PROSITE" id="PS01216">
    <property type="entry name" value="SUCCINYL_COA_LIG_1"/>
    <property type="match status" value="1"/>
</dbReference>
<evidence type="ECO:0000256" key="1">
    <source>
        <dbReference type="ARBA" id="ARBA00022532"/>
    </source>
</evidence>
<feature type="binding site" evidence="4">
    <location>
        <position position="159"/>
    </location>
    <ligand>
        <name>substrate</name>
        <note>ligand shared with subunit beta</note>
    </ligand>
</feature>
<dbReference type="FunFam" id="3.40.50.720:FF:000205">
    <property type="entry name" value="Succinate--CoA ligase [ADP-forming] subunit alpha"/>
    <property type="match status" value="1"/>
</dbReference>
<dbReference type="Pfam" id="PF02629">
    <property type="entry name" value="CoA_binding"/>
    <property type="match status" value="1"/>
</dbReference>
<keyword evidence="1 4" id="KW-0816">Tricarboxylic acid cycle</keyword>
<comment type="subunit">
    <text evidence="4 7">Heterotetramer of two alpha and two beta subunits.</text>
</comment>
<dbReference type="InterPro" id="IPR005810">
    <property type="entry name" value="CoA_lig_alpha"/>
</dbReference>
<feature type="binding site" evidence="4">
    <location>
        <position position="43"/>
    </location>
    <ligand>
        <name>CoA</name>
        <dbReference type="ChEBI" id="CHEBI:57287"/>
    </ligand>
</feature>
<dbReference type="AlphaFoldDB" id="A0A096AWI7"/>
<keyword evidence="2 4" id="KW-0436">Ligase</keyword>
<evidence type="ECO:0000259" key="8">
    <source>
        <dbReference type="SMART" id="SM00881"/>
    </source>
</evidence>
<dbReference type="GO" id="GO:0004776">
    <property type="term" value="F:succinate-CoA ligase (GDP-forming) activity"/>
    <property type="evidence" value="ECO:0007669"/>
    <property type="project" value="TreeGrafter"/>
</dbReference>
<proteinExistence type="inferred from homology"/>
<dbReference type="InterPro" id="IPR036291">
    <property type="entry name" value="NAD(P)-bd_dom_sf"/>
</dbReference>
<comment type="caution">
    <text evidence="9">The sequence shown here is derived from an EMBL/GenBank/DDBJ whole genome shotgun (WGS) entry which is preliminary data.</text>
</comment>
<evidence type="ECO:0000256" key="6">
    <source>
        <dbReference type="RuleBase" id="RU000677"/>
    </source>
</evidence>
<feature type="active site" description="Tele-phosphohistidine intermediate" evidence="4 5">
    <location>
        <position position="247"/>
    </location>
</feature>
<dbReference type="Gene3D" id="3.40.50.261">
    <property type="entry name" value="Succinyl-CoA synthetase domains"/>
    <property type="match status" value="1"/>
</dbReference>
<comment type="catalytic activity">
    <reaction evidence="4">
        <text>GTP + succinate + CoA = succinyl-CoA + GDP + phosphate</text>
        <dbReference type="Rhea" id="RHEA:22120"/>
        <dbReference type="ChEBI" id="CHEBI:30031"/>
        <dbReference type="ChEBI" id="CHEBI:37565"/>
        <dbReference type="ChEBI" id="CHEBI:43474"/>
        <dbReference type="ChEBI" id="CHEBI:57287"/>
        <dbReference type="ChEBI" id="CHEBI:57292"/>
        <dbReference type="ChEBI" id="CHEBI:58189"/>
    </reaction>
</comment>
<dbReference type="GO" id="GO:0000166">
    <property type="term" value="F:nucleotide binding"/>
    <property type="evidence" value="ECO:0007669"/>
    <property type="project" value="UniProtKB-KW"/>
</dbReference>
<protein>
    <recommendedName>
        <fullName evidence="4">Succinate--CoA ligase [ADP-forming] subunit alpha</fullName>
        <ecNumber evidence="4">6.2.1.5</ecNumber>
    </recommendedName>
    <alternativeName>
        <fullName evidence="4">Succinyl-CoA synthetase subunit alpha</fullName>
        <shortName evidence="4">SCS-alpha</shortName>
    </alternativeName>
</protein>
<dbReference type="Proteomes" id="UP000029614">
    <property type="component" value="Unassembled WGS sequence"/>
</dbReference>
<keyword evidence="10" id="KW-1185">Reference proteome</keyword>
<dbReference type="PANTHER" id="PTHR11117">
    <property type="entry name" value="SUCCINYL-COA LIGASE SUBUNIT ALPHA"/>
    <property type="match status" value="1"/>
</dbReference>
<feature type="binding site" evidence="4">
    <location>
        <begin position="96"/>
        <end position="98"/>
    </location>
    <ligand>
        <name>CoA</name>
        <dbReference type="ChEBI" id="CHEBI:57287"/>
    </ligand>
</feature>
<sequence>MSILINKNTRLIVQGITGRDGSFHATKMKEYGTNVVGGTSPGKGGQKVNDIPVFNTVKEAVKATRANTSIIFVPAAFAKDAMFEAIDGGIELVVCITEGVPTLDAVAAQRYAKLRGVKVIGPNCPGLISPDESMVGIMPTNIFKKGHTGVISRSGTLTYEVVYNLTQEGLGLSSAIGVGGDPVVGLYFEDLLQMFQDDPETDSIALIGEIGGDAEERAAKFIKEHVTKPVAVFISGQQAPPGKQMGHAGAIISSGSGTAKEKIAAFEAVGVPVAKETKEIPILLKKQLR</sequence>
<name>A0A096AWI7_9BACT</name>
<dbReference type="Pfam" id="PF00549">
    <property type="entry name" value="Ligase_CoA"/>
    <property type="match status" value="1"/>
</dbReference>
<dbReference type="EMBL" id="JRNU01000051">
    <property type="protein sequence ID" value="KGF51096.1"/>
    <property type="molecule type" value="Genomic_DNA"/>
</dbReference>
<dbReference type="GO" id="GO:0009361">
    <property type="term" value="C:succinate-CoA ligase complex (ADP-forming)"/>
    <property type="evidence" value="ECO:0007669"/>
    <property type="project" value="TreeGrafter"/>
</dbReference>
<dbReference type="SUPFAM" id="SSF51735">
    <property type="entry name" value="NAD(P)-binding Rossmann-fold domains"/>
    <property type="match status" value="1"/>
</dbReference>
<evidence type="ECO:0000256" key="3">
    <source>
        <dbReference type="ARBA" id="ARBA00022741"/>
    </source>
</evidence>
<feature type="binding site" evidence="4">
    <location>
        <begin position="17"/>
        <end position="20"/>
    </location>
    <ligand>
        <name>CoA</name>
        <dbReference type="ChEBI" id="CHEBI:57287"/>
    </ligand>
</feature>
<comment type="pathway">
    <text evidence="4 7">Carbohydrate metabolism; tricarboxylic acid cycle; succinate from succinyl-CoA (ligase route): step 1/1.</text>
</comment>
<evidence type="ECO:0000256" key="4">
    <source>
        <dbReference type="HAMAP-Rule" id="MF_01988"/>
    </source>
</evidence>
<dbReference type="HAMAP" id="MF_01988">
    <property type="entry name" value="Succ_CoA_alpha"/>
    <property type="match status" value="1"/>
</dbReference>
<evidence type="ECO:0000256" key="5">
    <source>
        <dbReference type="PIRSR" id="PIRSR001553-1"/>
    </source>
</evidence>
<dbReference type="PIRSF" id="PIRSF001553">
    <property type="entry name" value="SucCS_alpha"/>
    <property type="match status" value="1"/>
</dbReference>
<dbReference type="InterPro" id="IPR016102">
    <property type="entry name" value="Succinyl-CoA_synth-like"/>
</dbReference>
<reference evidence="9 10" key="1">
    <citation type="submission" date="2014-07" db="EMBL/GenBank/DDBJ databases">
        <authorList>
            <person name="McCorrison J."/>
            <person name="Sanka R."/>
            <person name="Torralba M."/>
            <person name="Gillis M."/>
            <person name="Haft D.H."/>
            <person name="Methe B."/>
            <person name="Sutton G."/>
            <person name="Nelson K.E."/>
        </authorList>
    </citation>
    <scope>NUCLEOTIDE SEQUENCE [LARGE SCALE GENOMIC DNA]</scope>
    <source>
        <strain evidence="9 10">DNF00058</strain>
    </source>
</reference>
<dbReference type="SMART" id="SM00881">
    <property type="entry name" value="CoA_binding"/>
    <property type="match status" value="1"/>
</dbReference>
<dbReference type="EC" id="6.2.1.5" evidence="4"/>
<dbReference type="FunFam" id="3.40.50.261:FF:000006">
    <property type="entry name" value="Succinate--CoA ligase [ADP-forming] subunit alpha"/>
    <property type="match status" value="1"/>
</dbReference>
<evidence type="ECO:0000256" key="7">
    <source>
        <dbReference type="RuleBase" id="RU000699"/>
    </source>
</evidence>
<dbReference type="InterPro" id="IPR005811">
    <property type="entry name" value="SUCC_ACL_C"/>
</dbReference>
<dbReference type="Gene3D" id="3.40.50.720">
    <property type="entry name" value="NAD(P)-binding Rossmann-like Domain"/>
    <property type="match status" value="1"/>
</dbReference>
<evidence type="ECO:0000313" key="10">
    <source>
        <dbReference type="Proteomes" id="UP000029614"/>
    </source>
</evidence>
<gene>
    <name evidence="4" type="primary">sucD</name>
    <name evidence="9" type="ORF">HMPREF9302_08700</name>
</gene>
<evidence type="ECO:0000256" key="2">
    <source>
        <dbReference type="ARBA" id="ARBA00022598"/>
    </source>
</evidence>
<comment type="function">
    <text evidence="4 7">Succinyl-CoA synthetase functions in the citric acid cycle (TCA), coupling the hydrolysis of succinyl-CoA to the synthesis of either ATP or GTP and thus represents the only step of substrate-level phosphorylation in the TCA. The alpha subunit of the enzyme binds the substrates coenzyme A and phosphate, while succinate binding and nucleotide specificity is provided by the beta subunit.</text>
</comment>
<dbReference type="RefSeq" id="WP_019036374.1">
    <property type="nucleotide sequence ID" value="NZ_JRNU01000051.1"/>
</dbReference>
<dbReference type="GO" id="GO:0004775">
    <property type="term" value="F:succinate-CoA ligase (ADP-forming) activity"/>
    <property type="evidence" value="ECO:0007669"/>
    <property type="project" value="UniProtKB-UniRule"/>
</dbReference>
<dbReference type="NCBIfam" id="NF004230">
    <property type="entry name" value="PRK05678.1"/>
    <property type="match status" value="1"/>
</dbReference>
<comment type="similarity">
    <text evidence="4 6">Belongs to the succinate/malate CoA ligase alpha subunit family.</text>
</comment>
<dbReference type="SUPFAM" id="SSF52210">
    <property type="entry name" value="Succinyl-CoA synthetase domains"/>
    <property type="match status" value="1"/>
</dbReference>
<evidence type="ECO:0000313" key="9">
    <source>
        <dbReference type="EMBL" id="KGF51096.1"/>
    </source>
</evidence>
<organism evidence="9 10">
    <name type="scientific">Prevotella amnii DNF00058</name>
    <dbReference type="NCBI Taxonomy" id="1401066"/>
    <lineage>
        <taxon>Bacteria</taxon>
        <taxon>Pseudomonadati</taxon>
        <taxon>Bacteroidota</taxon>
        <taxon>Bacteroidia</taxon>
        <taxon>Bacteroidales</taxon>
        <taxon>Prevotellaceae</taxon>
        <taxon>Prevotella</taxon>
    </lineage>
</organism>
<dbReference type="InterPro" id="IPR033847">
    <property type="entry name" value="Citrt_syn/SCS-alpha_CS"/>
</dbReference>
<dbReference type="InterPro" id="IPR017440">
    <property type="entry name" value="Cit_synth/succinyl-CoA_lig_AS"/>
</dbReference>